<keyword evidence="10" id="KW-1185">Reference proteome</keyword>
<evidence type="ECO:0000256" key="2">
    <source>
        <dbReference type="ARBA" id="ARBA00022475"/>
    </source>
</evidence>
<sequence>MLRPLIIIVTIALAIYALADCVQSEEREVKVMPKLVWAMFIVLIPWVGPITWFLAGKEGRALTGTGTSNGGNGPGRQNLSALGWGNRRRQRARTGPLAPDDDPEFLAKLDREIRAERRRRIEEQHRAAKQAELERRQQERGGSTAAERSPGDPQARGPQARGPHTDGPRAGDTPETGSTGDAPETGSTGDTPETGSTGDDPTH</sequence>
<feature type="domain" description="Cardiolipin synthase N-terminal" evidence="8">
    <location>
        <begin position="12"/>
        <end position="56"/>
    </location>
</feature>
<comment type="subcellular location">
    <subcellularLocation>
        <location evidence="1">Cell membrane</location>
        <topology evidence="1">Multi-pass membrane protein</topology>
    </subcellularLocation>
</comment>
<dbReference type="Proteomes" id="UP000568050">
    <property type="component" value="Unassembled WGS sequence"/>
</dbReference>
<accession>A0A839QTD3</accession>
<dbReference type="Pfam" id="PF13396">
    <property type="entry name" value="PLDc_N"/>
    <property type="match status" value="1"/>
</dbReference>
<keyword evidence="5 7" id="KW-0472">Membrane</keyword>
<dbReference type="AlphaFoldDB" id="A0A839QTD3"/>
<feature type="compositionally biased region" description="Polar residues" evidence="6">
    <location>
        <begin position="175"/>
        <end position="203"/>
    </location>
</feature>
<comment type="caution">
    <text evidence="9">The sequence shown here is derived from an EMBL/GenBank/DDBJ whole genome shotgun (WGS) entry which is preliminary data.</text>
</comment>
<evidence type="ECO:0000313" key="10">
    <source>
        <dbReference type="Proteomes" id="UP000568050"/>
    </source>
</evidence>
<proteinExistence type="predicted"/>
<dbReference type="InterPro" id="IPR027379">
    <property type="entry name" value="CLS_N"/>
</dbReference>
<evidence type="ECO:0000256" key="4">
    <source>
        <dbReference type="ARBA" id="ARBA00022989"/>
    </source>
</evidence>
<evidence type="ECO:0000256" key="6">
    <source>
        <dbReference type="SAM" id="MobiDB-lite"/>
    </source>
</evidence>
<evidence type="ECO:0000256" key="3">
    <source>
        <dbReference type="ARBA" id="ARBA00022692"/>
    </source>
</evidence>
<evidence type="ECO:0000313" key="9">
    <source>
        <dbReference type="EMBL" id="MBB3022995.1"/>
    </source>
</evidence>
<protein>
    <recommendedName>
        <fullName evidence="8">Cardiolipin synthase N-terminal domain-containing protein</fullName>
    </recommendedName>
</protein>
<dbReference type="GO" id="GO:0005886">
    <property type="term" value="C:plasma membrane"/>
    <property type="evidence" value="ECO:0007669"/>
    <property type="project" value="UniProtKB-SubCell"/>
</dbReference>
<keyword evidence="3 7" id="KW-0812">Transmembrane</keyword>
<evidence type="ECO:0000256" key="1">
    <source>
        <dbReference type="ARBA" id="ARBA00004651"/>
    </source>
</evidence>
<keyword evidence="2" id="KW-1003">Cell membrane</keyword>
<feature type="region of interest" description="Disordered" evidence="6">
    <location>
        <begin position="64"/>
        <end position="106"/>
    </location>
</feature>
<organism evidence="9 10">
    <name type="scientific">Helcobacillus massiliensis</name>
    <dbReference type="NCBI Taxonomy" id="521392"/>
    <lineage>
        <taxon>Bacteria</taxon>
        <taxon>Bacillati</taxon>
        <taxon>Actinomycetota</taxon>
        <taxon>Actinomycetes</taxon>
        <taxon>Micrococcales</taxon>
        <taxon>Dermabacteraceae</taxon>
        <taxon>Helcobacillus</taxon>
    </lineage>
</organism>
<dbReference type="RefSeq" id="WP_183375718.1">
    <property type="nucleotide sequence ID" value="NZ_CBCSFZ010000001.1"/>
</dbReference>
<evidence type="ECO:0000256" key="5">
    <source>
        <dbReference type="ARBA" id="ARBA00023136"/>
    </source>
</evidence>
<keyword evidence="4 7" id="KW-1133">Transmembrane helix</keyword>
<evidence type="ECO:0000259" key="8">
    <source>
        <dbReference type="Pfam" id="PF13396"/>
    </source>
</evidence>
<evidence type="ECO:0000256" key="7">
    <source>
        <dbReference type="SAM" id="Phobius"/>
    </source>
</evidence>
<gene>
    <name evidence="9" type="ORF">FHX50_001278</name>
</gene>
<dbReference type="EMBL" id="JACHWP010000002">
    <property type="protein sequence ID" value="MBB3022995.1"/>
    <property type="molecule type" value="Genomic_DNA"/>
</dbReference>
<feature type="region of interest" description="Disordered" evidence="6">
    <location>
        <begin position="121"/>
        <end position="203"/>
    </location>
</feature>
<reference evidence="9 10" key="1">
    <citation type="submission" date="2020-08" db="EMBL/GenBank/DDBJ databases">
        <title>Sequencing the genomes of 1000 actinobacteria strains.</title>
        <authorList>
            <person name="Klenk H.-P."/>
        </authorList>
    </citation>
    <scope>NUCLEOTIDE SEQUENCE [LARGE SCALE GENOMIC DNA]</scope>
    <source>
        <strain evidence="9 10">DSM 23040</strain>
    </source>
</reference>
<feature type="compositionally biased region" description="Basic and acidic residues" evidence="6">
    <location>
        <begin position="121"/>
        <end position="139"/>
    </location>
</feature>
<feature type="transmembrane region" description="Helical" evidence="7">
    <location>
        <begin position="35"/>
        <end position="55"/>
    </location>
</feature>
<name>A0A839QTD3_9MICO</name>